<dbReference type="PANTHER" id="PTHR36566:SF1">
    <property type="entry name" value="PYRIDINIUM-3,5-BISTHIOCARBOXYLIC ACID MONONUCLEOTIDE NICKEL INSERTION PROTEIN"/>
    <property type="match status" value="1"/>
</dbReference>
<dbReference type="EMBL" id="CP040098">
    <property type="protein sequence ID" value="QCQ21795.1"/>
    <property type="molecule type" value="Genomic_DNA"/>
</dbReference>
<dbReference type="InterPro" id="IPR002822">
    <property type="entry name" value="Ni_insertion"/>
</dbReference>
<dbReference type="Gene3D" id="3.30.70.1380">
    <property type="entry name" value="Transcriptional regulatory protein pf0864 domain like"/>
    <property type="match status" value="1"/>
</dbReference>
<dbReference type="OrthoDB" id="9765625at2"/>
<dbReference type="GO" id="GO:0016829">
    <property type="term" value="F:lyase activity"/>
    <property type="evidence" value="ECO:0007669"/>
    <property type="project" value="UniProtKB-UniRule"/>
</dbReference>
<evidence type="ECO:0000313" key="4">
    <source>
        <dbReference type="Proteomes" id="UP000298602"/>
    </source>
</evidence>
<accession>A0A4P8L460</accession>
<name>A0A4P8L460_9BACT</name>
<sequence length="393" mass="43019">MKTVHFDCFSGVSGDMVLGGLLDAGAPVDGLLEILHKMPVSGFSVQVRKEKRGAIEGTRVLFRLSGQPRRTFRELEAIIQGSELVPGVAAASLKILRTLAEAEARVHGVSVEEVHFHEIGALDTLLDAVGTAAALHLLEVSRVTASAIPLGSGWVKTEHGTLPIPAPATAVLLEGVPVFQGTERREVTTPTGAAIVRALCEAFGPIPSMTLERVGYGIGSHPQEDPPNLLRVFLGRASEVLIQRRLLVLETQIDDMNPEFYDHLLSRLFAEGAIDATFTPVHMKKNRPGILVSVLAEPASGRRLMEVLFLESSTLGVRAFEVERYELPRAEVFVTTPYGKCRVKEVVLPDGSRRRIPEYEDCRQAAERHKVPLREVYETVLFTVRTPLPIHEA</sequence>
<evidence type="ECO:0000313" key="3">
    <source>
        <dbReference type="EMBL" id="QCQ21795.1"/>
    </source>
</evidence>
<reference evidence="3 4" key="2">
    <citation type="submission" date="2019-05" db="EMBL/GenBank/DDBJ databases">
        <authorList>
            <person name="Suflita J.M."/>
            <person name="Marks C.R."/>
        </authorList>
    </citation>
    <scope>NUCLEOTIDE SEQUENCE [LARGE SCALE GENOMIC DNA]</scope>
    <source>
        <strain evidence="3 4">ALDC</strain>
    </source>
</reference>
<organism evidence="3 4">
    <name type="scientific">Desulfoglaeba alkanexedens ALDC</name>
    <dbReference type="NCBI Taxonomy" id="980445"/>
    <lineage>
        <taxon>Bacteria</taxon>
        <taxon>Pseudomonadati</taxon>
        <taxon>Thermodesulfobacteriota</taxon>
        <taxon>Syntrophobacteria</taxon>
        <taxon>Syntrophobacterales</taxon>
        <taxon>Syntrophobacteraceae</taxon>
        <taxon>Desulfoglaeba</taxon>
    </lineage>
</organism>
<gene>
    <name evidence="3" type="primary">larC</name>
    <name evidence="3" type="ORF">FDQ92_06120</name>
</gene>
<dbReference type="AlphaFoldDB" id="A0A4P8L460"/>
<reference evidence="3 4" key="1">
    <citation type="submission" date="2019-05" db="EMBL/GenBank/DDBJ databases">
        <title>The Complete Genome Sequence of the n-alkane-degrading Desulfoglaeba alkanexedens ALDC reveals multiple alkylsuccinate synthase gene clusters.</title>
        <authorList>
            <person name="Callaghan A.V."/>
            <person name="Davidova I.A."/>
            <person name="Duncan K.E."/>
            <person name="Morris B."/>
            <person name="McInerney M.J."/>
        </authorList>
    </citation>
    <scope>NUCLEOTIDE SEQUENCE [LARGE SCALE GENOMIC DNA]</scope>
    <source>
        <strain evidence="3 4">ALDC</strain>
    </source>
</reference>
<dbReference type="HAMAP" id="MF_01074">
    <property type="entry name" value="LarC"/>
    <property type="match status" value="1"/>
</dbReference>
<evidence type="ECO:0000256" key="1">
    <source>
        <dbReference type="ARBA" id="ARBA00022596"/>
    </source>
</evidence>
<dbReference type="NCBIfam" id="TIGR00299">
    <property type="entry name" value="nickel pincer cofactor biosynthesis protein LarC"/>
    <property type="match status" value="1"/>
</dbReference>
<keyword evidence="1 2" id="KW-0533">Nickel</keyword>
<dbReference type="Pfam" id="PF01969">
    <property type="entry name" value="Ni_insertion"/>
    <property type="match status" value="1"/>
</dbReference>
<proteinExistence type="inferred from homology"/>
<evidence type="ECO:0000256" key="2">
    <source>
        <dbReference type="HAMAP-Rule" id="MF_01074"/>
    </source>
</evidence>
<dbReference type="Proteomes" id="UP000298602">
    <property type="component" value="Chromosome"/>
</dbReference>
<keyword evidence="4" id="KW-1185">Reference proteome</keyword>
<protein>
    <recommendedName>
        <fullName evidence="2">Putative nickel insertion protein</fullName>
    </recommendedName>
</protein>
<dbReference type="RefSeq" id="WP_137423764.1">
    <property type="nucleotide sequence ID" value="NZ_CP040098.1"/>
</dbReference>
<comment type="similarity">
    <text evidence="2">Belongs to the LarC family.</text>
</comment>
<dbReference type="PANTHER" id="PTHR36566">
    <property type="entry name" value="NICKEL INSERTION PROTEIN-RELATED"/>
    <property type="match status" value="1"/>
</dbReference>
<keyword evidence="2" id="KW-0456">Lyase</keyword>
<dbReference type="KEGG" id="dax:FDQ92_06120"/>
<dbReference type="GO" id="GO:0016151">
    <property type="term" value="F:nickel cation binding"/>
    <property type="evidence" value="ECO:0007669"/>
    <property type="project" value="UniProtKB-UniRule"/>
</dbReference>
<dbReference type="Gene3D" id="3.10.20.300">
    <property type="entry name" value="mk0293 like domain"/>
    <property type="match status" value="1"/>
</dbReference>